<protein>
    <submittedName>
        <fullName evidence="1">Uncharacterized protein</fullName>
    </submittedName>
</protein>
<dbReference type="EMBL" id="BK016059">
    <property type="protein sequence ID" value="DAF91708.1"/>
    <property type="molecule type" value="Genomic_DNA"/>
</dbReference>
<sequence length="80" mass="9059">MNLRKVAIKLQTALCQKGRFIKLNQMQAYSEKTGRMVTKFVLTEKKENAAGRMRDSTIMESYQLADIVKKLAQIYGGDSA</sequence>
<proteinExistence type="predicted"/>
<accession>A0A8S5UB59</accession>
<organism evidence="1">
    <name type="scientific">Siphoviridae sp. ct8Cp41</name>
    <dbReference type="NCBI Taxonomy" id="2825358"/>
    <lineage>
        <taxon>Viruses</taxon>
        <taxon>Duplodnaviria</taxon>
        <taxon>Heunggongvirae</taxon>
        <taxon>Uroviricota</taxon>
        <taxon>Caudoviricetes</taxon>
    </lineage>
</organism>
<evidence type="ECO:0000313" key="1">
    <source>
        <dbReference type="EMBL" id="DAF91708.1"/>
    </source>
</evidence>
<name>A0A8S5UB59_9CAUD</name>
<reference evidence="1" key="1">
    <citation type="journal article" date="2021" name="Proc. Natl. Acad. Sci. U.S.A.">
        <title>A Catalog of Tens of Thousands of Viruses from Human Metagenomes Reveals Hidden Associations with Chronic Diseases.</title>
        <authorList>
            <person name="Tisza M.J."/>
            <person name="Buck C.B."/>
        </authorList>
    </citation>
    <scope>NUCLEOTIDE SEQUENCE</scope>
    <source>
        <strain evidence="1">Ct8Cp41</strain>
    </source>
</reference>